<dbReference type="PROSITE" id="PS00217">
    <property type="entry name" value="SUGAR_TRANSPORT_2"/>
    <property type="match status" value="1"/>
</dbReference>
<reference evidence="10" key="1">
    <citation type="journal article" date="2019" name="Int. J. Syst. Evol. Microbiol.">
        <title>The Global Catalogue of Microorganisms (GCM) 10K type strain sequencing project: providing services to taxonomists for standard genome sequencing and annotation.</title>
        <authorList>
            <consortium name="The Broad Institute Genomics Platform"/>
            <consortium name="The Broad Institute Genome Sequencing Center for Infectious Disease"/>
            <person name="Wu L."/>
            <person name="Ma J."/>
        </authorList>
    </citation>
    <scope>NUCLEOTIDE SEQUENCE [LARGE SCALE GENOMIC DNA]</scope>
    <source>
        <strain evidence="10">JCM 4805</strain>
    </source>
</reference>
<evidence type="ECO:0000256" key="2">
    <source>
        <dbReference type="ARBA" id="ARBA00022448"/>
    </source>
</evidence>
<proteinExistence type="predicted"/>
<evidence type="ECO:0000256" key="6">
    <source>
        <dbReference type="SAM" id="MobiDB-lite"/>
    </source>
</evidence>
<evidence type="ECO:0000256" key="4">
    <source>
        <dbReference type="ARBA" id="ARBA00022989"/>
    </source>
</evidence>
<feature type="transmembrane region" description="Helical" evidence="7">
    <location>
        <begin position="440"/>
        <end position="461"/>
    </location>
</feature>
<feature type="transmembrane region" description="Helical" evidence="7">
    <location>
        <begin position="351"/>
        <end position="369"/>
    </location>
</feature>
<keyword evidence="5 7" id="KW-0472">Membrane</keyword>
<feature type="transmembrane region" description="Helical" evidence="7">
    <location>
        <begin position="327"/>
        <end position="344"/>
    </location>
</feature>
<keyword evidence="3 7" id="KW-0812">Transmembrane</keyword>
<keyword evidence="2" id="KW-0813">Transport</keyword>
<feature type="transmembrane region" description="Helical" evidence="7">
    <location>
        <begin position="414"/>
        <end position="434"/>
    </location>
</feature>
<organism evidence="9 10">
    <name type="scientific">Streptomyces olivaceiscleroticus</name>
    <dbReference type="NCBI Taxonomy" id="68245"/>
    <lineage>
        <taxon>Bacteria</taxon>
        <taxon>Bacillati</taxon>
        <taxon>Actinomycetota</taxon>
        <taxon>Actinomycetes</taxon>
        <taxon>Kitasatosporales</taxon>
        <taxon>Streptomycetaceae</taxon>
        <taxon>Streptomyces</taxon>
    </lineage>
</organism>
<keyword evidence="10" id="KW-1185">Reference proteome</keyword>
<evidence type="ECO:0000313" key="9">
    <source>
        <dbReference type="EMBL" id="GAA0464919.1"/>
    </source>
</evidence>
<dbReference type="RefSeq" id="WP_346095515.1">
    <property type="nucleotide sequence ID" value="NZ_BAAABY010000023.1"/>
</dbReference>
<feature type="transmembrane region" description="Helical" evidence="7">
    <location>
        <begin position="375"/>
        <end position="394"/>
    </location>
</feature>
<gene>
    <name evidence="9" type="ORF">GCM10010361_31120</name>
</gene>
<accession>A0ABP3JUY1</accession>
<dbReference type="PANTHER" id="PTHR23511:SF34">
    <property type="entry name" value="SYNAPTIC VESICLE GLYCOPROTEIN 2"/>
    <property type="match status" value="1"/>
</dbReference>
<dbReference type="EMBL" id="BAAABY010000023">
    <property type="protein sequence ID" value="GAA0464919.1"/>
    <property type="molecule type" value="Genomic_DNA"/>
</dbReference>
<dbReference type="Gene3D" id="1.20.1250.20">
    <property type="entry name" value="MFS general substrate transporter like domains"/>
    <property type="match status" value="1"/>
</dbReference>
<dbReference type="InterPro" id="IPR036259">
    <property type="entry name" value="MFS_trans_sf"/>
</dbReference>
<dbReference type="PANTHER" id="PTHR23511">
    <property type="entry name" value="SYNAPTIC VESICLE GLYCOPROTEIN 2"/>
    <property type="match status" value="1"/>
</dbReference>
<feature type="domain" description="Major facilitator superfamily (MFS) profile" evidence="8">
    <location>
        <begin position="53"/>
        <end position="465"/>
    </location>
</feature>
<evidence type="ECO:0000256" key="1">
    <source>
        <dbReference type="ARBA" id="ARBA00004651"/>
    </source>
</evidence>
<evidence type="ECO:0000313" key="10">
    <source>
        <dbReference type="Proteomes" id="UP001500909"/>
    </source>
</evidence>
<feature type="transmembrane region" description="Helical" evidence="7">
    <location>
        <begin position="118"/>
        <end position="137"/>
    </location>
</feature>
<evidence type="ECO:0000256" key="7">
    <source>
        <dbReference type="SAM" id="Phobius"/>
    </source>
</evidence>
<dbReference type="InterPro" id="IPR005829">
    <property type="entry name" value="Sugar_transporter_CS"/>
</dbReference>
<dbReference type="InterPro" id="IPR003663">
    <property type="entry name" value="Sugar/inositol_transpt"/>
</dbReference>
<keyword evidence="4 7" id="KW-1133">Transmembrane helix</keyword>
<feature type="transmembrane region" description="Helical" evidence="7">
    <location>
        <begin position="177"/>
        <end position="201"/>
    </location>
</feature>
<feature type="transmembrane region" description="Helical" evidence="7">
    <location>
        <begin position="143"/>
        <end position="165"/>
    </location>
</feature>
<feature type="transmembrane region" description="Helical" evidence="7">
    <location>
        <begin position="90"/>
        <end position="111"/>
    </location>
</feature>
<dbReference type="Proteomes" id="UP001500909">
    <property type="component" value="Unassembled WGS sequence"/>
</dbReference>
<sequence>MPDDRTLTPAADPPTAESAAADPSVADPSATPARATATDTFDDVPLNRFHLKITALTFGANFSDGYQLGIIGIALTAIAPQMHLGSMWQGLMGASALIGVFAGSIVIGWAADRIGRQRLYMLDFLLIAVASVLQFFVTGPTELLVLRLLIGFGIGADYALGPTLVAEFVPRRYRGGLLASLTCLWTVGYIAAFFFGTYLIGLGGDSWRWLLASSAVPAIAVLLMRLGTPESPRWLLSKGRTEEARQVITRFVGSHIDFEAFAAQQQHTTERRASYRELFGAAHWRNTAFGVLFYNCQVIPYFAIYTFLPLVLVKIQLDGSGFLSEALLNSFLLLGGVVGLWLVAKLTRRRLTVGSFVVLALSLAPMGLWPDAPAALLFPLFLVFTFTMSAATNLDQVYPPELFPTELRSSGVGLLNGMSRVGSAVGTFLLPISLGSFGFAPTMMALTGVLVFGAVISVLWAPETSGAALD</sequence>
<feature type="transmembrane region" description="Helical" evidence="7">
    <location>
        <begin position="207"/>
        <end position="228"/>
    </location>
</feature>
<dbReference type="InterPro" id="IPR020846">
    <property type="entry name" value="MFS_dom"/>
</dbReference>
<dbReference type="Pfam" id="PF00083">
    <property type="entry name" value="Sugar_tr"/>
    <property type="match status" value="1"/>
</dbReference>
<dbReference type="InterPro" id="IPR005828">
    <property type="entry name" value="MFS_sugar_transport-like"/>
</dbReference>
<name>A0ABP3JUY1_9ACTN</name>
<comment type="subcellular location">
    <subcellularLocation>
        <location evidence="1">Cell membrane</location>
        <topology evidence="1">Multi-pass membrane protein</topology>
    </subcellularLocation>
</comment>
<feature type="compositionally biased region" description="Low complexity" evidence="6">
    <location>
        <begin position="8"/>
        <end position="33"/>
    </location>
</feature>
<dbReference type="SUPFAM" id="SSF103473">
    <property type="entry name" value="MFS general substrate transporter"/>
    <property type="match status" value="1"/>
</dbReference>
<evidence type="ECO:0000259" key="8">
    <source>
        <dbReference type="PROSITE" id="PS50850"/>
    </source>
</evidence>
<protein>
    <submittedName>
        <fullName evidence="9">MFS transporter</fullName>
    </submittedName>
</protein>
<feature type="region of interest" description="Disordered" evidence="6">
    <location>
        <begin position="1"/>
        <end position="34"/>
    </location>
</feature>
<comment type="caution">
    <text evidence="9">The sequence shown here is derived from an EMBL/GenBank/DDBJ whole genome shotgun (WGS) entry which is preliminary data.</text>
</comment>
<dbReference type="PROSITE" id="PS50850">
    <property type="entry name" value="MFS"/>
    <property type="match status" value="1"/>
</dbReference>
<dbReference type="PRINTS" id="PR00171">
    <property type="entry name" value="SUGRTRNSPORT"/>
</dbReference>
<evidence type="ECO:0000256" key="5">
    <source>
        <dbReference type="ARBA" id="ARBA00023136"/>
    </source>
</evidence>
<dbReference type="CDD" id="cd17316">
    <property type="entry name" value="MFS_SV2_like"/>
    <property type="match status" value="1"/>
</dbReference>
<evidence type="ECO:0000256" key="3">
    <source>
        <dbReference type="ARBA" id="ARBA00022692"/>
    </source>
</evidence>
<feature type="transmembrane region" description="Helical" evidence="7">
    <location>
        <begin position="292"/>
        <end position="315"/>
    </location>
</feature>